<dbReference type="Gene3D" id="1.10.510.10">
    <property type="entry name" value="Transferase(Phosphotransferase) domain 1"/>
    <property type="match status" value="1"/>
</dbReference>
<dbReference type="STRING" id="1160509.A0A3N4HZA7"/>
<organism evidence="7 8">
    <name type="scientific">Ascobolus immersus RN42</name>
    <dbReference type="NCBI Taxonomy" id="1160509"/>
    <lineage>
        <taxon>Eukaryota</taxon>
        <taxon>Fungi</taxon>
        <taxon>Dikarya</taxon>
        <taxon>Ascomycota</taxon>
        <taxon>Pezizomycotina</taxon>
        <taxon>Pezizomycetes</taxon>
        <taxon>Pezizales</taxon>
        <taxon>Ascobolaceae</taxon>
        <taxon>Ascobolus</taxon>
    </lineage>
</organism>
<keyword evidence="3" id="KW-0547">Nucleotide-binding</keyword>
<keyword evidence="1" id="KW-0723">Serine/threonine-protein kinase</keyword>
<dbReference type="PANTHER" id="PTHR24349">
    <property type="entry name" value="SERINE/THREONINE-PROTEIN KINASE"/>
    <property type="match status" value="1"/>
</dbReference>
<dbReference type="PROSITE" id="PS00108">
    <property type="entry name" value="PROTEIN_KINASE_ST"/>
    <property type="match status" value="1"/>
</dbReference>
<keyword evidence="2" id="KW-0808">Transferase</keyword>
<evidence type="ECO:0000256" key="1">
    <source>
        <dbReference type="ARBA" id="ARBA00022527"/>
    </source>
</evidence>
<sequence>MTASMTTMTSLLEKNDVIEPFQDNAIIHGDITEHRRGENRPERWIRISSAKFVDGAFGHIHLEKLENPKNEKKTTLRVVKVIPEQQAKDNETLFFREVKAMATCRRREYREYFVQMRCWFVANGAYHIAMEYCPHGDLDEFCRKGPLPEQYARTVVKQVLQGLRFFHGQGFAHRDLKPKNILVYEIPTDSTELKVKIADFGISKRARPDDNTKYSSVCGTLGFLAPEVLEKKATYNESVDIWSVGCLQYWLLTKAEDTIFFRGFQEDSNDDGGTIVLRNLQARNVSSNAIAFLLRTLQREPRDRPTADQALRLSWMVREVINYGSDDDSDSDTSTVIISDSRLPTSPISPSSITDSGPCLSSVLFICLSLISL</sequence>
<protein>
    <submittedName>
        <fullName evidence="7">Kinase-like protein</fullName>
    </submittedName>
</protein>
<dbReference type="AlphaFoldDB" id="A0A3N4HZA7"/>
<name>A0A3N4HZA7_ASCIM</name>
<proteinExistence type="predicted"/>
<keyword evidence="5" id="KW-0067">ATP-binding</keyword>
<reference evidence="7 8" key="1">
    <citation type="journal article" date="2018" name="Nat. Ecol. Evol.">
        <title>Pezizomycetes genomes reveal the molecular basis of ectomycorrhizal truffle lifestyle.</title>
        <authorList>
            <person name="Murat C."/>
            <person name="Payen T."/>
            <person name="Noel B."/>
            <person name="Kuo A."/>
            <person name="Morin E."/>
            <person name="Chen J."/>
            <person name="Kohler A."/>
            <person name="Krizsan K."/>
            <person name="Balestrini R."/>
            <person name="Da Silva C."/>
            <person name="Montanini B."/>
            <person name="Hainaut M."/>
            <person name="Levati E."/>
            <person name="Barry K.W."/>
            <person name="Belfiori B."/>
            <person name="Cichocki N."/>
            <person name="Clum A."/>
            <person name="Dockter R.B."/>
            <person name="Fauchery L."/>
            <person name="Guy J."/>
            <person name="Iotti M."/>
            <person name="Le Tacon F."/>
            <person name="Lindquist E.A."/>
            <person name="Lipzen A."/>
            <person name="Malagnac F."/>
            <person name="Mello A."/>
            <person name="Molinier V."/>
            <person name="Miyauchi S."/>
            <person name="Poulain J."/>
            <person name="Riccioni C."/>
            <person name="Rubini A."/>
            <person name="Sitrit Y."/>
            <person name="Splivallo R."/>
            <person name="Traeger S."/>
            <person name="Wang M."/>
            <person name="Zifcakova L."/>
            <person name="Wipf D."/>
            <person name="Zambonelli A."/>
            <person name="Paolocci F."/>
            <person name="Nowrousian M."/>
            <person name="Ottonello S."/>
            <person name="Baldrian P."/>
            <person name="Spatafora J.W."/>
            <person name="Henrissat B."/>
            <person name="Nagy L.G."/>
            <person name="Aury J.M."/>
            <person name="Wincker P."/>
            <person name="Grigoriev I.V."/>
            <person name="Bonfante P."/>
            <person name="Martin F.M."/>
        </authorList>
    </citation>
    <scope>NUCLEOTIDE SEQUENCE [LARGE SCALE GENOMIC DNA]</scope>
    <source>
        <strain evidence="7 8">RN42</strain>
    </source>
</reference>
<gene>
    <name evidence="7" type="ORF">BJ508DRAFT_348497</name>
</gene>
<dbReference type="GO" id="GO:0005524">
    <property type="term" value="F:ATP binding"/>
    <property type="evidence" value="ECO:0007669"/>
    <property type="project" value="UniProtKB-KW"/>
</dbReference>
<dbReference type="EMBL" id="ML119702">
    <property type="protein sequence ID" value="RPA79182.1"/>
    <property type="molecule type" value="Genomic_DNA"/>
</dbReference>
<accession>A0A3N4HZA7</accession>
<dbReference type="Proteomes" id="UP000275078">
    <property type="component" value="Unassembled WGS sequence"/>
</dbReference>
<keyword evidence="8" id="KW-1185">Reference proteome</keyword>
<dbReference type="GO" id="GO:0004674">
    <property type="term" value="F:protein serine/threonine kinase activity"/>
    <property type="evidence" value="ECO:0007669"/>
    <property type="project" value="UniProtKB-KW"/>
</dbReference>
<dbReference type="InterPro" id="IPR050205">
    <property type="entry name" value="CDPK_Ser/Thr_kinases"/>
</dbReference>
<evidence type="ECO:0000313" key="7">
    <source>
        <dbReference type="EMBL" id="RPA79182.1"/>
    </source>
</evidence>
<dbReference type="InterPro" id="IPR011009">
    <property type="entry name" value="Kinase-like_dom_sf"/>
</dbReference>
<evidence type="ECO:0000256" key="3">
    <source>
        <dbReference type="ARBA" id="ARBA00022741"/>
    </source>
</evidence>
<dbReference type="SUPFAM" id="SSF56112">
    <property type="entry name" value="Protein kinase-like (PK-like)"/>
    <property type="match status" value="1"/>
</dbReference>
<dbReference type="InterPro" id="IPR008271">
    <property type="entry name" value="Ser/Thr_kinase_AS"/>
</dbReference>
<evidence type="ECO:0000256" key="2">
    <source>
        <dbReference type="ARBA" id="ARBA00022679"/>
    </source>
</evidence>
<evidence type="ECO:0000259" key="6">
    <source>
        <dbReference type="PROSITE" id="PS50011"/>
    </source>
</evidence>
<evidence type="ECO:0000256" key="4">
    <source>
        <dbReference type="ARBA" id="ARBA00022777"/>
    </source>
</evidence>
<evidence type="ECO:0000313" key="8">
    <source>
        <dbReference type="Proteomes" id="UP000275078"/>
    </source>
</evidence>
<feature type="domain" description="Protein kinase" evidence="6">
    <location>
        <begin position="46"/>
        <end position="316"/>
    </location>
</feature>
<dbReference type="PROSITE" id="PS50011">
    <property type="entry name" value="PROTEIN_KINASE_DOM"/>
    <property type="match status" value="1"/>
</dbReference>
<dbReference type="OrthoDB" id="4772757at2759"/>
<dbReference type="SMART" id="SM00220">
    <property type="entry name" value="S_TKc"/>
    <property type="match status" value="1"/>
</dbReference>
<dbReference type="Pfam" id="PF00069">
    <property type="entry name" value="Pkinase"/>
    <property type="match status" value="1"/>
</dbReference>
<evidence type="ECO:0000256" key="5">
    <source>
        <dbReference type="ARBA" id="ARBA00022840"/>
    </source>
</evidence>
<dbReference type="InterPro" id="IPR000719">
    <property type="entry name" value="Prot_kinase_dom"/>
</dbReference>
<keyword evidence="4 7" id="KW-0418">Kinase</keyword>